<proteinExistence type="predicted"/>
<dbReference type="Proteomes" id="UP001187192">
    <property type="component" value="Unassembled WGS sequence"/>
</dbReference>
<accession>A0AA88AN73</accession>
<dbReference type="AlphaFoldDB" id="A0AA88AN73"/>
<protein>
    <submittedName>
        <fullName evidence="1">Uncharacterized protein</fullName>
    </submittedName>
</protein>
<dbReference type="EMBL" id="BTGU01000030">
    <property type="protein sequence ID" value="GMN49198.1"/>
    <property type="molecule type" value="Genomic_DNA"/>
</dbReference>
<evidence type="ECO:0000313" key="1">
    <source>
        <dbReference type="EMBL" id="GMN49198.1"/>
    </source>
</evidence>
<reference evidence="1" key="1">
    <citation type="submission" date="2023-07" db="EMBL/GenBank/DDBJ databases">
        <title>draft genome sequence of fig (Ficus carica).</title>
        <authorList>
            <person name="Takahashi T."/>
            <person name="Nishimura K."/>
        </authorList>
    </citation>
    <scope>NUCLEOTIDE SEQUENCE</scope>
</reference>
<name>A0AA88AN73_FICCA</name>
<comment type="caution">
    <text evidence="1">The sequence shown here is derived from an EMBL/GenBank/DDBJ whole genome shotgun (WGS) entry which is preliminary data.</text>
</comment>
<evidence type="ECO:0000313" key="2">
    <source>
        <dbReference type="Proteomes" id="UP001187192"/>
    </source>
</evidence>
<sequence length="113" mass="12400">MIKEIQNCKRKFEIVIQYSYKDPCAPTRGLGHQISKEKAQIANSTHLPLARASKVACRANLGDARLGVARFSFFRAPASFSKSKIATCLLLSFSQLSVALVRVCPLGLTRVSC</sequence>
<organism evidence="1 2">
    <name type="scientific">Ficus carica</name>
    <name type="common">Common fig</name>
    <dbReference type="NCBI Taxonomy" id="3494"/>
    <lineage>
        <taxon>Eukaryota</taxon>
        <taxon>Viridiplantae</taxon>
        <taxon>Streptophyta</taxon>
        <taxon>Embryophyta</taxon>
        <taxon>Tracheophyta</taxon>
        <taxon>Spermatophyta</taxon>
        <taxon>Magnoliopsida</taxon>
        <taxon>eudicotyledons</taxon>
        <taxon>Gunneridae</taxon>
        <taxon>Pentapetalae</taxon>
        <taxon>rosids</taxon>
        <taxon>fabids</taxon>
        <taxon>Rosales</taxon>
        <taxon>Moraceae</taxon>
        <taxon>Ficeae</taxon>
        <taxon>Ficus</taxon>
    </lineage>
</organism>
<keyword evidence="2" id="KW-1185">Reference proteome</keyword>
<gene>
    <name evidence="1" type="ORF">TIFTF001_018373</name>
</gene>